<sequence length="203" mass="23195">MNFNKKFITRISASEFCFNILIFHYEILKIMEKTNISIENEEQVLEESGKVVDHVTDDVLKKIEEIHGEIQTIENQSINENVETNDDEVVPSTTPKPIEEQENVIDTNINVSACVSPGRSTTPFKEVNESEKETCTTIVNRTENKRELDNEDEQTEEKFVVNNERTGDQTKKLKINDTMGEPIVETNESEVNMIVNDTIAVEV</sequence>
<comment type="caution">
    <text evidence="1">The sequence shown here is derived from an EMBL/GenBank/DDBJ whole genome shotgun (WGS) entry which is preliminary data.</text>
</comment>
<dbReference type="AlphaFoldDB" id="A0A815G7N2"/>
<proteinExistence type="predicted"/>
<dbReference type="Proteomes" id="UP000663864">
    <property type="component" value="Unassembled WGS sequence"/>
</dbReference>
<accession>A0A815G7N2</accession>
<protein>
    <submittedName>
        <fullName evidence="1">Uncharacterized protein</fullName>
    </submittedName>
</protein>
<reference evidence="1" key="1">
    <citation type="submission" date="2021-02" db="EMBL/GenBank/DDBJ databases">
        <authorList>
            <person name="Nowell W R."/>
        </authorList>
    </citation>
    <scope>NUCLEOTIDE SEQUENCE</scope>
</reference>
<gene>
    <name evidence="1" type="ORF">ZHD862_LOCUS29737</name>
</gene>
<name>A0A815G7N2_9BILA</name>
<evidence type="ECO:0000313" key="1">
    <source>
        <dbReference type="EMBL" id="CAF1335039.1"/>
    </source>
</evidence>
<dbReference type="EMBL" id="CAJNOT010002671">
    <property type="protein sequence ID" value="CAF1335039.1"/>
    <property type="molecule type" value="Genomic_DNA"/>
</dbReference>
<organism evidence="1 2">
    <name type="scientific">Rotaria sordida</name>
    <dbReference type="NCBI Taxonomy" id="392033"/>
    <lineage>
        <taxon>Eukaryota</taxon>
        <taxon>Metazoa</taxon>
        <taxon>Spiralia</taxon>
        <taxon>Gnathifera</taxon>
        <taxon>Rotifera</taxon>
        <taxon>Eurotatoria</taxon>
        <taxon>Bdelloidea</taxon>
        <taxon>Philodinida</taxon>
        <taxon>Philodinidae</taxon>
        <taxon>Rotaria</taxon>
    </lineage>
</organism>
<evidence type="ECO:0000313" key="2">
    <source>
        <dbReference type="Proteomes" id="UP000663864"/>
    </source>
</evidence>